<dbReference type="GO" id="GO:0102130">
    <property type="term" value="F:malonyl-CoA methyltransferase activity"/>
    <property type="evidence" value="ECO:0007669"/>
    <property type="project" value="UniProtKB-EC"/>
</dbReference>
<name>A0A7W8IML8_9BACL</name>
<evidence type="ECO:0000256" key="3">
    <source>
        <dbReference type="ARBA" id="ARBA00022691"/>
    </source>
</evidence>
<accession>A0A7W8IML8</accession>
<dbReference type="InterPro" id="IPR011814">
    <property type="entry name" value="BioC"/>
</dbReference>
<evidence type="ECO:0000313" key="7">
    <source>
        <dbReference type="EMBL" id="MBB5323315.1"/>
    </source>
</evidence>
<comment type="caution">
    <text evidence="7">The sequence shown here is derived from an EMBL/GenBank/DDBJ whole genome shotgun (WGS) entry which is preliminary data.</text>
</comment>
<proteinExistence type="inferred from homology"/>
<keyword evidence="8" id="KW-1185">Reference proteome</keyword>
<keyword evidence="4 5" id="KW-0093">Biotin biosynthesis</keyword>
<dbReference type="EMBL" id="JACHEP010000001">
    <property type="protein sequence ID" value="MBB5323315.1"/>
    <property type="molecule type" value="Genomic_DNA"/>
</dbReference>
<comment type="similarity">
    <text evidence="5">Belongs to the methyltransferase superfamily.</text>
</comment>
<dbReference type="AlphaFoldDB" id="A0A7W8IML8"/>
<dbReference type="Pfam" id="PF13649">
    <property type="entry name" value="Methyltransf_25"/>
    <property type="match status" value="1"/>
</dbReference>
<dbReference type="InterPro" id="IPR041698">
    <property type="entry name" value="Methyltransf_25"/>
</dbReference>
<keyword evidence="1 5" id="KW-0489">Methyltransferase</keyword>
<evidence type="ECO:0000256" key="5">
    <source>
        <dbReference type="HAMAP-Rule" id="MF_00835"/>
    </source>
</evidence>
<dbReference type="PANTHER" id="PTHR43861">
    <property type="entry name" value="TRANS-ACONITATE 2-METHYLTRANSFERASE-RELATED"/>
    <property type="match status" value="1"/>
</dbReference>
<dbReference type="GO" id="GO:0009102">
    <property type="term" value="P:biotin biosynthetic process"/>
    <property type="evidence" value="ECO:0007669"/>
    <property type="project" value="UniProtKB-UniRule"/>
</dbReference>
<gene>
    <name evidence="5" type="primary">bioC</name>
    <name evidence="7" type="ORF">HNQ34_000392</name>
</gene>
<evidence type="ECO:0000256" key="4">
    <source>
        <dbReference type="ARBA" id="ARBA00022756"/>
    </source>
</evidence>
<comment type="pathway">
    <text evidence="5">Cofactor biosynthesis; biotin biosynthesis.</text>
</comment>
<dbReference type="NCBIfam" id="TIGR02072">
    <property type="entry name" value="BioC"/>
    <property type="match status" value="1"/>
</dbReference>
<dbReference type="Gene3D" id="3.40.50.150">
    <property type="entry name" value="Vaccinia Virus protein VP39"/>
    <property type="match status" value="1"/>
</dbReference>
<evidence type="ECO:0000256" key="1">
    <source>
        <dbReference type="ARBA" id="ARBA00022603"/>
    </source>
</evidence>
<evidence type="ECO:0000313" key="8">
    <source>
        <dbReference type="Proteomes" id="UP000520011"/>
    </source>
</evidence>
<evidence type="ECO:0000256" key="2">
    <source>
        <dbReference type="ARBA" id="ARBA00022679"/>
    </source>
</evidence>
<organism evidence="7 8">
    <name type="scientific">Anoxybacteroides tepidamans</name>
    <dbReference type="NCBI Taxonomy" id="265948"/>
    <lineage>
        <taxon>Bacteria</taxon>
        <taxon>Bacillati</taxon>
        <taxon>Bacillota</taxon>
        <taxon>Bacilli</taxon>
        <taxon>Bacillales</taxon>
        <taxon>Anoxybacillaceae</taxon>
        <taxon>Anoxybacteroides</taxon>
    </lineage>
</organism>
<dbReference type="InterPro" id="IPR029063">
    <property type="entry name" value="SAM-dependent_MTases_sf"/>
</dbReference>
<sequence>MKRMIDKQLVQKRFSERAKTYDQFANVQKKMADALISRIAARPTAILEIGCGTGYLTEKLRQAFPDAHIMAVDIAEGMIAVARERLGNDRIVWRCADIEEMDILARYDLIISNATFQWLNDAERTIARLSDALNRGGQLLFSTFGAQTFYELHASFAAALKQQHITEALRIGPSFPTLVEWLACCGRATSAAVRGSETFETERFPSVRDFFLSLRHIGATNSTTGRYCQRPSVFKAMMKEYEQRFSENGHIQATYHCLFVDITL</sequence>
<dbReference type="GO" id="GO:0032259">
    <property type="term" value="P:methylation"/>
    <property type="evidence" value="ECO:0007669"/>
    <property type="project" value="UniProtKB-KW"/>
</dbReference>
<dbReference type="HAMAP" id="MF_00835">
    <property type="entry name" value="BioC"/>
    <property type="match status" value="1"/>
</dbReference>
<dbReference type="EC" id="2.1.1.197" evidence="5"/>
<dbReference type="SUPFAM" id="SSF53335">
    <property type="entry name" value="S-adenosyl-L-methionine-dependent methyltransferases"/>
    <property type="match status" value="1"/>
</dbReference>
<keyword evidence="2 5" id="KW-0808">Transferase</keyword>
<dbReference type="PANTHER" id="PTHR43861:SF1">
    <property type="entry name" value="TRANS-ACONITATE 2-METHYLTRANSFERASE"/>
    <property type="match status" value="1"/>
</dbReference>
<comment type="catalytic activity">
    <reaction evidence="5">
        <text>malonyl-[ACP] + S-adenosyl-L-methionine = malonyl-[ACP] methyl ester + S-adenosyl-L-homocysteine</text>
        <dbReference type="Rhea" id="RHEA:17105"/>
        <dbReference type="Rhea" id="RHEA-COMP:9623"/>
        <dbReference type="Rhea" id="RHEA-COMP:9954"/>
        <dbReference type="ChEBI" id="CHEBI:57856"/>
        <dbReference type="ChEBI" id="CHEBI:59789"/>
        <dbReference type="ChEBI" id="CHEBI:78449"/>
        <dbReference type="ChEBI" id="CHEBI:78845"/>
        <dbReference type="EC" id="2.1.1.197"/>
    </reaction>
</comment>
<protein>
    <recommendedName>
        <fullName evidence="5">Malonyl-[acyl-carrier protein] O-methyltransferase</fullName>
        <shortName evidence="5">Malonyl-ACP O-methyltransferase</shortName>
        <ecNumber evidence="5">2.1.1.197</ecNumber>
    </recommendedName>
    <alternativeName>
        <fullName evidence="5">Biotin synthesis protein BioC</fullName>
    </alternativeName>
</protein>
<comment type="function">
    <text evidence="5">Converts the free carboxyl group of a malonyl-thioester to its methyl ester by transfer of a methyl group from S-adenosyl-L-methionine (SAM). It allows to synthesize pimeloyl-ACP via the fatty acid synthetic pathway.</text>
</comment>
<reference evidence="7 8" key="1">
    <citation type="submission" date="2020-08" db="EMBL/GenBank/DDBJ databases">
        <title>Genomic Encyclopedia of Type Strains, Phase IV (KMG-IV): sequencing the most valuable type-strain genomes for metagenomic binning, comparative biology and taxonomic classification.</title>
        <authorList>
            <person name="Goeker M."/>
        </authorList>
    </citation>
    <scope>NUCLEOTIDE SEQUENCE [LARGE SCALE GENOMIC DNA]</scope>
    <source>
        <strain evidence="7 8">DSM 16325</strain>
    </source>
</reference>
<feature type="domain" description="Methyltransferase" evidence="6">
    <location>
        <begin position="46"/>
        <end position="137"/>
    </location>
</feature>
<dbReference type="UniPathway" id="UPA00078"/>
<dbReference type="CDD" id="cd02440">
    <property type="entry name" value="AdoMet_MTases"/>
    <property type="match status" value="1"/>
</dbReference>
<dbReference type="Proteomes" id="UP000520011">
    <property type="component" value="Unassembled WGS sequence"/>
</dbReference>
<dbReference type="GO" id="GO:0010340">
    <property type="term" value="F:carboxyl-O-methyltransferase activity"/>
    <property type="evidence" value="ECO:0007669"/>
    <property type="project" value="UniProtKB-UniRule"/>
</dbReference>
<keyword evidence="3 5" id="KW-0949">S-adenosyl-L-methionine</keyword>
<evidence type="ECO:0000259" key="6">
    <source>
        <dbReference type="Pfam" id="PF13649"/>
    </source>
</evidence>